<reference evidence="2" key="1">
    <citation type="submission" date="2016-10" db="EMBL/GenBank/DDBJ databases">
        <authorList>
            <person name="Varghese N."/>
        </authorList>
    </citation>
    <scope>NUCLEOTIDE SEQUENCE [LARGE SCALE GENOMIC DNA]</scope>
    <source>
        <strain evidence="2">DSM 44719</strain>
    </source>
</reference>
<proteinExistence type="predicted"/>
<dbReference type="RefSeq" id="WP_170008936.1">
    <property type="nucleotide sequence ID" value="NZ_JBHUHG010000006.1"/>
</dbReference>
<sequence length="96" mass="10529">MGSRHARFHDHRSFHAKPKAAILPDRADPSFHQRDRHPGCADQVVSSAAMGEGHGHSPGVSLGEPCEQLAVASNLVWLMSYVMPLRMRLATIPSFC</sequence>
<accession>A0A1H4JHY0</accession>
<evidence type="ECO:0000313" key="2">
    <source>
        <dbReference type="Proteomes" id="UP000183407"/>
    </source>
</evidence>
<protein>
    <submittedName>
        <fullName evidence="1">Uncharacterized protein</fullName>
    </submittedName>
</protein>
<organism evidence="1 2">
    <name type="scientific">Rhodococcus jostii</name>
    <dbReference type="NCBI Taxonomy" id="132919"/>
    <lineage>
        <taxon>Bacteria</taxon>
        <taxon>Bacillati</taxon>
        <taxon>Actinomycetota</taxon>
        <taxon>Actinomycetes</taxon>
        <taxon>Mycobacteriales</taxon>
        <taxon>Nocardiaceae</taxon>
        <taxon>Rhodococcus</taxon>
    </lineage>
</organism>
<evidence type="ECO:0000313" key="1">
    <source>
        <dbReference type="EMBL" id="SEB45228.1"/>
    </source>
</evidence>
<dbReference type="EMBL" id="FNTL01000003">
    <property type="protein sequence ID" value="SEB45228.1"/>
    <property type="molecule type" value="Genomic_DNA"/>
</dbReference>
<dbReference type="Proteomes" id="UP000183407">
    <property type="component" value="Unassembled WGS sequence"/>
</dbReference>
<name>A0A1H4JHY0_RHOJO</name>
<gene>
    <name evidence="1" type="ORF">SAMN04490220_0878</name>
</gene>
<dbReference type="AlphaFoldDB" id="A0A1H4JHY0"/>